<accession>A0AAX6RLM0</accession>
<feature type="domain" description="MAGE" evidence="3">
    <location>
        <begin position="46"/>
        <end position="245"/>
    </location>
</feature>
<sequence length="254" mass="29160">MMLSTPQSLPQSSPGVCSSALQSKLDEESRSQGDEDTSGSLVKNALDKKVAELVQFMLLRYQTKELITKADMLNIVIQEYEEQFPVIFRKAHDFTELVFGIVVTELDPNTHTYISYNMLDHSYQGMLTENQAAPKTSLLIFVLGMIFMKGNCVPEDKMWEVLNALEVYAEREHFIYGDPRELITNDWVQKRYLVYQQVPNSDPKSYEFRWGPRAHAEIREGKLLEFLAKLKGIILNSFPAWCKDALKNIGDPRL</sequence>
<dbReference type="PANTHER" id="PTHR11736">
    <property type="entry name" value="MELANOMA-ASSOCIATED ANTIGEN MAGE ANTIGEN"/>
    <property type="match status" value="1"/>
</dbReference>
<feature type="compositionally biased region" description="Low complexity" evidence="2">
    <location>
        <begin position="1"/>
        <end position="14"/>
    </location>
</feature>
<dbReference type="RefSeq" id="XP_021098216.1">
    <property type="nucleotide sequence ID" value="XM_021242557.1"/>
</dbReference>
<dbReference type="Gene3D" id="1.10.10.1210">
    <property type="entry name" value="MAGE homology domain, winged helix WH2 motif"/>
    <property type="match status" value="1"/>
</dbReference>
<dbReference type="InterPro" id="IPR041899">
    <property type="entry name" value="MAGE_WH2"/>
</dbReference>
<dbReference type="Pfam" id="PF01454">
    <property type="entry name" value="MAGE"/>
    <property type="match status" value="1"/>
</dbReference>
<proteinExistence type="predicted"/>
<evidence type="ECO:0000313" key="4">
    <source>
        <dbReference type="Proteomes" id="UP000694906"/>
    </source>
</evidence>
<dbReference type="PROSITE" id="PS50838">
    <property type="entry name" value="MAGE"/>
    <property type="match status" value="1"/>
</dbReference>
<reference evidence="5" key="1">
    <citation type="submission" date="2025-08" db="UniProtKB">
        <authorList>
            <consortium name="RefSeq"/>
        </authorList>
    </citation>
    <scope>IDENTIFICATION</scope>
</reference>
<evidence type="ECO:0000259" key="3">
    <source>
        <dbReference type="PROSITE" id="PS50838"/>
    </source>
</evidence>
<dbReference type="InterPro" id="IPR002190">
    <property type="entry name" value="MHD_dom"/>
</dbReference>
<feature type="region of interest" description="Disordered" evidence="2">
    <location>
        <begin position="1"/>
        <end position="39"/>
    </location>
</feature>
<dbReference type="FunFam" id="1.10.10.1200:FF:000007">
    <property type="entry name" value="Melanoma-associated antigen C2"/>
    <property type="match status" value="1"/>
</dbReference>
<dbReference type="SMART" id="SM01373">
    <property type="entry name" value="MAGE"/>
    <property type="match status" value="1"/>
</dbReference>
<evidence type="ECO:0000256" key="1">
    <source>
        <dbReference type="ARBA" id="ARBA00084104"/>
    </source>
</evidence>
<dbReference type="PANTHER" id="PTHR11736:SF84">
    <property type="entry name" value="MELANOMA-ASSOCIATED ANTIGEN C2"/>
    <property type="match status" value="1"/>
</dbReference>
<dbReference type="GO" id="GO:0005634">
    <property type="term" value="C:nucleus"/>
    <property type="evidence" value="ECO:0007669"/>
    <property type="project" value="TreeGrafter"/>
</dbReference>
<protein>
    <submittedName>
        <fullName evidence="5">Melanoma-associated antigen 10</fullName>
    </submittedName>
</protein>
<gene>
    <name evidence="5" type="primary">LOC101708383</name>
</gene>
<name>A0AAX6RLM0_HETGA</name>
<dbReference type="Proteomes" id="UP000694906">
    <property type="component" value="Unplaced"/>
</dbReference>
<evidence type="ECO:0000313" key="5">
    <source>
        <dbReference type="RefSeq" id="XP_021098216.1"/>
    </source>
</evidence>
<dbReference type="Gene3D" id="1.10.10.1200">
    <property type="entry name" value="MAGE homology domain, winged helix WH1 motif"/>
    <property type="match status" value="1"/>
</dbReference>
<dbReference type="InterPro" id="IPR037445">
    <property type="entry name" value="MAGE"/>
</dbReference>
<dbReference type="GeneID" id="101708383"/>
<dbReference type="FunFam" id="1.10.10.1210:FF:000001">
    <property type="entry name" value="melanoma-associated antigen D1"/>
    <property type="match status" value="1"/>
</dbReference>
<dbReference type="AlphaFoldDB" id="A0AAX6RLM0"/>
<keyword evidence="4" id="KW-1185">Reference proteome</keyword>
<organism evidence="4 5">
    <name type="scientific">Heterocephalus glaber</name>
    <name type="common">Naked mole rat</name>
    <dbReference type="NCBI Taxonomy" id="10181"/>
    <lineage>
        <taxon>Eukaryota</taxon>
        <taxon>Metazoa</taxon>
        <taxon>Chordata</taxon>
        <taxon>Craniata</taxon>
        <taxon>Vertebrata</taxon>
        <taxon>Euteleostomi</taxon>
        <taxon>Mammalia</taxon>
        <taxon>Eutheria</taxon>
        <taxon>Euarchontoglires</taxon>
        <taxon>Glires</taxon>
        <taxon>Rodentia</taxon>
        <taxon>Hystricomorpha</taxon>
        <taxon>Bathyergidae</taxon>
        <taxon>Heterocephalus</taxon>
    </lineage>
</organism>
<dbReference type="GO" id="GO:0000122">
    <property type="term" value="P:negative regulation of transcription by RNA polymerase II"/>
    <property type="evidence" value="ECO:0007669"/>
    <property type="project" value="TreeGrafter"/>
</dbReference>
<evidence type="ECO:0000256" key="2">
    <source>
        <dbReference type="SAM" id="MobiDB-lite"/>
    </source>
</evidence>
<feature type="compositionally biased region" description="Basic and acidic residues" evidence="2">
    <location>
        <begin position="24"/>
        <end position="33"/>
    </location>
</feature>
<keyword evidence="1" id="KW-0825">Tumor antigen</keyword>
<dbReference type="InterPro" id="IPR041898">
    <property type="entry name" value="MAGE_WH1"/>
</dbReference>